<dbReference type="InterPro" id="IPR051159">
    <property type="entry name" value="Hexapeptide_acetyltransf"/>
</dbReference>
<name>A0ABV9PG27_9FLAO</name>
<dbReference type="SUPFAM" id="SSF51161">
    <property type="entry name" value="Trimeric LpxA-like enzymes"/>
    <property type="match status" value="1"/>
</dbReference>
<dbReference type="Gene3D" id="2.160.10.10">
    <property type="entry name" value="Hexapeptide repeat proteins"/>
    <property type="match status" value="1"/>
</dbReference>
<dbReference type="InterPro" id="IPR011004">
    <property type="entry name" value="Trimer_LpxA-like_sf"/>
</dbReference>
<comment type="caution">
    <text evidence="4">The sequence shown here is derived from an EMBL/GenBank/DDBJ whole genome shotgun (WGS) entry which is preliminary data.</text>
</comment>
<evidence type="ECO:0000256" key="3">
    <source>
        <dbReference type="ARBA" id="ARBA00023315"/>
    </source>
</evidence>
<evidence type="ECO:0000313" key="5">
    <source>
        <dbReference type="Proteomes" id="UP001595935"/>
    </source>
</evidence>
<dbReference type="InterPro" id="IPR018357">
    <property type="entry name" value="Hexapep_transf_CS"/>
</dbReference>
<reference evidence="5" key="1">
    <citation type="journal article" date="2019" name="Int. J. Syst. Evol. Microbiol.">
        <title>The Global Catalogue of Microorganisms (GCM) 10K type strain sequencing project: providing services to taxonomists for standard genome sequencing and annotation.</title>
        <authorList>
            <consortium name="The Broad Institute Genomics Platform"/>
            <consortium name="The Broad Institute Genome Sequencing Center for Infectious Disease"/>
            <person name="Wu L."/>
            <person name="Ma J."/>
        </authorList>
    </citation>
    <scope>NUCLEOTIDE SEQUENCE [LARGE SCALE GENOMIC DNA]</scope>
    <source>
        <strain evidence="5">WYCCWR 13023</strain>
    </source>
</reference>
<dbReference type="PANTHER" id="PTHR23416:SF78">
    <property type="entry name" value="LIPOPOLYSACCHARIDE BIOSYNTHESIS O-ACETYL TRANSFERASE WBBJ-RELATED"/>
    <property type="match status" value="1"/>
</dbReference>
<proteinExistence type="predicted"/>
<dbReference type="Proteomes" id="UP001595935">
    <property type="component" value="Unassembled WGS sequence"/>
</dbReference>
<evidence type="ECO:0000256" key="2">
    <source>
        <dbReference type="ARBA" id="ARBA00022737"/>
    </source>
</evidence>
<dbReference type="PROSITE" id="PS00101">
    <property type="entry name" value="HEXAPEP_TRANSFERASES"/>
    <property type="match status" value="1"/>
</dbReference>
<dbReference type="CDD" id="cd04647">
    <property type="entry name" value="LbH_MAT_like"/>
    <property type="match status" value="1"/>
</dbReference>
<sequence>MIIRNLKRPLPDLYNYLIEKITSRIWKFYIKEVGDGFHLSSGAKIRGCKFIKIGDNFQTGSNVWIEAVERHLEFEYNPSIEIGTFVRFSDNVHIACTNKVIIGNGVLLGSKVHITDHAHGIYSGENQDDPRILSPTLRRLPNDKVVIIGDNVWLGDGVVVLPNVNIGSGSIVGANSVVTKDVPQNVIVVGSPATIVKRFNEKTEKWEKIV</sequence>
<keyword evidence="5" id="KW-1185">Reference proteome</keyword>
<dbReference type="InterPro" id="IPR001451">
    <property type="entry name" value="Hexapep"/>
</dbReference>
<evidence type="ECO:0000313" key="4">
    <source>
        <dbReference type="EMBL" id="MFC4748943.1"/>
    </source>
</evidence>
<keyword evidence="3" id="KW-0012">Acyltransferase</keyword>
<organism evidence="4 5">
    <name type="scientific">Flavobacterium branchiicola</name>
    <dbReference type="NCBI Taxonomy" id="1114875"/>
    <lineage>
        <taxon>Bacteria</taxon>
        <taxon>Pseudomonadati</taxon>
        <taxon>Bacteroidota</taxon>
        <taxon>Flavobacteriia</taxon>
        <taxon>Flavobacteriales</taxon>
        <taxon>Flavobacteriaceae</taxon>
        <taxon>Flavobacterium</taxon>
    </lineage>
</organism>
<evidence type="ECO:0000256" key="1">
    <source>
        <dbReference type="ARBA" id="ARBA00022679"/>
    </source>
</evidence>
<gene>
    <name evidence="4" type="ORF">ACFO5S_15925</name>
</gene>
<accession>A0ABV9PG27</accession>
<dbReference type="Pfam" id="PF00132">
    <property type="entry name" value="Hexapep"/>
    <property type="match status" value="1"/>
</dbReference>
<keyword evidence="1" id="KW-0808">Transferase</keyword>
<dbReference type="EMBL" id="JBHSGV010000006">
    <property type="protein sequence ID" value="MFC4748943.1"/>
    <property type="molecule type" value="Genomic_DNA"/>
</dbReference>
<dbReference type="PANTHER" id="PTHR23416">
    <property type="entry name" value="SIALIC ACID SYNTHASE-RELATED"/>
    <property type="match status" value="1"/>
</dbReference>
<keyword evidence="2" id="KW-0677">Repeat</keyword>
<dbReference type="RefSeq" id="WP_213258883.1">
    <property type="nucleotide sequence ID" value="NZ_JAGYWA010000006.1"/>
</dbReference>
<protein>
    <submittedName>
        <fullName evidence="4">DapH/DapD/GlmU-related protein</fullName>
    </submittedName>
</protein>